<dbReference type="Proteomes" id="UP000676336">
    <property type="component" value="Unassembled WGS sequence"/>
</dbReference>
<organism evidence="1 2">
    <name type="scientific">Rotaria magnacalcarata</name>
    <dbReference type="NCBI Taxonomy" id="392030"/>
    <lineage>
        <taxon>Eukaryota</taxon>
        <taxon>Metazoa</taxon>
        <taxon>Spiralia</taxon>
        <taxon>Gnathifera</taxon>
        <taxon>Rotifera</taxon>
        <taxon>Eurotatoria</taxon>
        <taxon>Bdelloidea</taxon>
        <taxon>Philodinida</taxon>
        <taxon>Philodinidae</taxon>
        <taxon>Rotaria</taxon>
    </lineage>
</organism>
<dbReference type="EMBL" id="CAJOBI010251241">
    <property type="protein sequence ID" value="CAF5104790.1"/>
    <property type="molecule type" value="Genomic_DNA"/>
</dbReference>
<sequence>MNYDERFTPLNEISHALRTTDEHDNLVKELLTLNNHTVLRGVADDSPLSKLISFHPVISLPNDIMHDINEGLCGKVLLAMLRETSTKRLLSYGEIEDRLISFKYGFNDKENKPPILRKKHLAKGKLIGTASQKMCLFTLFPIIFFDIIEQ</sequence>
<evidence type="ECO:0000313" key="2">
    <source>
        <dbReference type="Proteomes" id="UP000676336"/>
    </source>
</evidence>
<evidence type="ECO:0000313" key="1">
    <source>
        <dbReference type="EMBL" id="CAF5104790.1"/>
    </source>
</evidence>
<reference evidence="1" key="1">
    <citation type="submission" date="2021-02" db="EMBL/GenBank/DDBJ databases">
        <authorList>
            <person name="Nowell W R."/>
        </authorList>
    </citation>
    <scope>NUCLEOTIDE SEQUENCE</scope>
</reference>
<dbReference type="AlphaFoldDB" id="A0A8S3F665"/>
<name>A0A8S3F665_9BILA</name>
<accession>A0A8S3F665</accession>
<comment type="caution">
    <text evidence="1">The sequence shown here is derived from an EMBL/GenBank/DDBJ whole genome shotgun (WGS) entry which is preliminary data.</text>
</comment>
<proteinExistence type="predicted"/>
<protein>
    <submittedName>
        <fullName evidence="1">Uncharacterized protein</fullName>
    </submittedName>
</protein>
<gene>
    <name evidence="1" type="ORF">SMN809_LOCUS61841</name>
</gene>